<keyword evidence="1" id="KW-1133">Transmembrane helix</keyword>
<dbReference type="InterPro" id="IPR007360">
    <property type="entry name" value="SirB"/>
</dbReference>
<dbReference type="EMBL" id="CP026604">
    <property type="protein sequence ID" value="AWB67697.1"/>
    <property type="molecule type" value="Genomic_DNA"/>
</dbReference>
<dbReference type="PIRSF" id="PIRSF005610">
    <property type="entry name" value="SirB"/>
    <property type="match status" value="1"/>
</dbReference>
<dbReference type="Proteomes" id="UP000244441">
    <property type="component" value="Chromosome"/>
</dbReference>
<feature type="transmembrane region" description="Helical" evidence="1">
    <location>
        <begin position="76"/>
        <end position="93"/>
    </location>
</feature>
<feature type="transmembrane region" description="Helical" evidence="1">
    <location>
        <begin position="100"/>
        <end position="119"/>
    </location>
</feature>
<dbReference type="PANTHER" id="PTHR39594">
    <property type="entry name" value="PROTEIN YCHQ"/>
    <property type="match status" value="1"/>
</dbReference>
<evidence type="ECO:0000313" key="3">
    <source>
        <dbReference type="Proteomes" id="UP000244441"/>
    </source>
</evidence>
<feature type="transmembrane region" description="Helical" evidence="1">
    <location>
        <begin position="12"/>
        <end position="30"/>
    </location>
</feature>
<dbReference type="PANTHER" id="PTHR39594:SF1">
    <property type="entry name" value="PROTEIN YCHQ"/>
    <property type="match status" value="1"/>
</dbReference>
<protein>
    <submittedName>
        <fullName evidence="2">Uncharacterized protein</fullName>
    </submittedName>
</protein>
<dbReference type="RefSeq" id="WP_108603767.1">
    <property type="nucleotide sequence ID" value="NZ_CP026604.1"/>
</dbReference>
<dbReference type="AlphaFoldDB" id="A0A2S0VU06"/>
<dbReference type="Pfam" id="PF04247">
    <property type="entry name" value="SirB"/>
    <property type="match status" value="1"/>
</dbReference>
<gene>
    <name evidence="2" type="ORF">C2869_15175</name>
</gene>
<proteinExistence type="predicted"/>
<dbReference type="GO" id="GO:0005886">
    <property type="term" value="C:plasma membrane"/>
    <property type="evidence" value="ECO:0007669"/>
    <property type="project" value="TreeGrafter"/>
</dbReference>
<organism evidence="2 3">
    <name type="scientific">Saccharobesus litoralis</name>
    <dbReference type="NCBI Taxonomy" id="2172099"/>
    <lineage>
        <taxon>Bacteria</taxon>
        <taxon>Pseudomonadati</taxon>
        <taxon>Pseudomonadota</taxon>
        <taxon>Gammaproteobacteria</taxon>
        <taxon>Alteromonadales</taxon>
        <taxon>Alteromonadaceae</taxon>
        <taxon>Saccharobesus</taxon>
    </lineage>
</organism>
<feature type="transmembrane region" description="Helical" evidence="1">
    <location>
        <begin position="42"/>
        <end position="64"/>
    </location>
</feature>
<sequence length="125" mass="13883">MSYFAVKHAHMLLAIISIGLLVFRTILLVRDSDLINAKWVKITPHVVDTFLLVSAVILMTIIHQYPIQAPWLTEKLLLVFAYIALGVYTIKIAKSNTHRLAGLAAGLFCIASVIHLAMAKQSFVL</sequence>
<evidence type="ECO:0000256" key="1">
    <source>
        <dbReference type="SAM" id="Phobius"/>
    </source>
</evidence>
<accession>A0A2S0VU06</accession>
<keyword evidence="3" id="KW-1185">Reference proteome</keyword>
<evidence type="ECO:0000313" key="2">
    <source>
        <dbReference type="EMBL" id="AWB67697.1"/>
    </source>
</evidence>
<keyword evidence="1" id="KW-0472">Membrane</keyword>
<name>A0A2S0VU06_9ALTE</name>
<reference evidence="2 3" key="1">
    <citation type="submission" date="2018-01" db="EMBL/GenBank/DDBJ databases">
        <title>Genome sequence of a Cantenovulum-like bacteria.</title>
        <authorList>
            <person name="Tan W.R."/>
            <person name="Lau N.-S."/>
            <person name="Go F."/>
            <person name="Amirul A.-A.A."/>
        </authorList>
    </citation>
    <scope>NUCLEOTIDE SEQUENCE [LARGE SCALE GENOMIC DNA]</scope>
    <source>
        <strain evidence="2 3">CCB-QB4</strain>
    </source>
</reference>
<dbReference type="OrthoDB" id="5588650at2"/>
<dbReference type="KEGG" id="cate:C2869_15175"/>
<keyword evidence="1" id="KW-0812">Transmembrane</keyword>